<dbReference type="Proteomes" id="UP001054945">
    <property type="component" value="Unassembled WGS sequence"/>
</dbReference>
<evidence type="ECO:0000313" key="2">
    <source>
        <dbReference type="Proteomes" id="UP001054945"/>
    </source>
</evidence>
<evidence type="ECO:0000313" key="1">
    <source>
        <dbReference type="EMBL" id="GIX86095.1"/>
    </source>
</evidence>
<reference evidence="1 2" key="1">
    <citation type="submission" date="2021-06" db="EMBL/GenBank/DDBJ databases">
        <title>Caerostris extrusa draft genome.</title>
        <authorList>
            <person name="Kono N."/>
            <person name="Arakawa K."/>
        </authorList>
    </citation>
    <scope>NUCLEOTIDE SEQUENCE [LARGE SCALE GENOMIC DNA]</scope>
</reference>
<comment type="caution">
    <text evidence="1">The sequence shown here is derived from an EMBL/GenBank/DDBJ whole genome shotgun (WGS) entry which is preliminary data.</text>
</comment>
<proteinExistence type="predicted"/>
<name>A0AAV4NML7_CAEEX</name>
<keyword evidence="2" id="KW-1185">Reference proteome</keyword>
<dbReference type="EMBL" id="BPLR01003563">
    <property type="protein sequence ID" value="GIX86095.1"/>
    <property type="molecule type" value="Genomic_DNA"/>
</dbReference>
<organism evidence="1 2">
    <name type="scientific">Caerostris extrusa</name>
    <name type="common">Bark spider</name>
    <name type="synonym">Caerostris bankana</name>
    <dbReference type="NCBI Taxonomy" id="172846"/>
    <lineage>
        <taxon>Eukaryota</taxon>
        <taxon>Metazoa</taxon>
        <taxon>Ecdysozoa</taxon>
        <taxon>Arthropoda</taxon>
        <taxon>Chelicerata</taxon>
        <taxon>Arachnida</taxon>
        <taxon>Araneae</taxon>
        <taxon>Araneomorphae</taxon>
        <taxon>Entelegynae</taxon>
        <taxon>Araneoidea</taxon>
        <taxon>Araneidae</taxon>
        <taxon>Caerostris</taxon>
    </lineage>
</organism>
<sequence length="119" mass="13165">MSFLCSQVRQAEPACANCSQPAACSLAASNNIIRIDSRVLDPPPCRDTRSCRQETRRLNIPYSRFPQGMRKNVSFRSPTLPTFPSCYEGDRGQQPLFLDCRFIGELSGAAAILLVVAQL</sequence>
<gene>
    <name evidence="1" type="ORF">CEXT_751711</name>
</gene>
<dbReference type="AlphaFoldDB" id="A0AAV4NML7"/>
<accession>A0AAV4NML7</accession>
<protein>
    <submittedName>
        <fullName evidence="1">Uncharacterized protein</fullName>
    </submittedName>
</protein>